<dbReference type="Proteomes" id="UP001151760">
    <property type="component" value="Unassembled WGS sequence"/>
</dbReference>
<evidence type="ECO:0000313" key="2">
    <source>
        <dbReference type="EMBL" id="GJU07019.1"/>
    </source>
</evidence>
<comment type="caution">
    <text evidence="2">The sequence shown here is derived from an EMBL/GenBank/DDBJ whole genome shotgun (WGS) entry which is preliminary data.</text>
</comment>
<name>A0ABQ5J762_9ASTR</name>
<dbReference type="PANTHER" id="PTHR33067:SF9">
    <property type="entry name" value="RNA-DIRECTED DNA POLYMERASE"/>
    <property type="match status" value="1"/>
</dbReference>
<dbReference type="PANTHER" id="PTHR33067">
    <property type="entry name" value="RNA-DIRECTED DNA POLYMERASE-RELATED"/>
    <property type="match status" value="1"/>
</dbReference>
<reference evidence="2" key="2">
    <citation type="submission" date="2022-01" db="EMBL/GenBank/DDBJ databases">
        <authorList>
            <person name="Yamashiro T."/>
            <person name="Shiraishi A."/>
            <person name="Satake H."/>
            <person name="Nakayama K."/>
        </authorList>
    </citation>
    <scope>NUCLEOTIDE SEQUENCE</scope>
</reference>
<evidence type="ECO:0008006" key="4">
    <source>
        <dbReference type="Google" id="ProtNLM"/>
    </source>
</evidence>
<evidence type="ECO:0000256" key="1">
    <source>
        <dbReference type="SAM" id="MobiDB-lite"/>
    </source>
</evidence>
<reference evidence="2" key="1">
    <citation type="journal article" date="2022" name="Int. J. Mol. Sci.">
        <title>Draft Genome of Tanacetum Coccineum: Genomic Comparison of Closely Related Tanacetum-Family Plants.</title>
        <authorList>
            <person name="Yamashiro T."/>
            <person name="Shiraishi A."/>
            <person name="Nakayama K."/>
            <person name="Satake H."/>
        </authorList>
    </citation>
    <scope>NUCLEOTIDE SEQUENCE</scope>
</reference>
<dbReference type="EMBL" id="BQNB010021497">
    <property type="protein sequence ID" value="GJU07019.1"/>
    <property type="molecule type" value="Genomic_DNA"/>
</dbReference>
<feature type="region of interest" description="Disordered" evidence="1">
    <location>
        <begin position="275"/>
        <end position="299"/>
    </location>
</feature>
<keyword evidence="3" id="KW-1185">Reference proteome</keyword>
<sequence>MQTQMNNLATSNQRLESMLGNFIKMNTASTSGTGSLPSNTVANPKGKLKAINTQSGLVLDEPSAPMPPPFINPEEDERVEETFTDPEHGEFTIKCPGNFLIPCGFSELKCKALADLGASINLMPLSEFQEMSLFRLESSHSPLILSLLIMRAIRVSPYFGRPFLWTVRALIDVHREEMILRDGNERLILNMRNDTSSYSNEPHQESINMIDVYNVSHEEIHEDLFATNHPSGNPTSLSPSQTNLTSRINDIPFDPEEDIIENLINLDKTKDLPLYHDNHLSGNPTPISEPETKSSSSSPTLISLEESELIWEEFEAYLTSDSFPPGNCNPSYFLPPFHNSLSGSTTSSSPSFHLSETNDYFLKEFAYELTHTTFPPGNDDLPFDAESNLLELEYLLNHDPIKDMDSILEDSVDENSLDDTISEEFADELAPSESFPLGNDDMTPEDVIKEVKCLLTQSPLANYSLDNDLINTILEMFTDEHALDYSSPPLWDDYDDDLFDHETVNDDTYDDPFDFKEEKIKDSKILIDELDLPESNNVLPFLECDSVFYEDFSEVDALPSTNNEDKVFNPGILIHENLFEVTNFATPDKNVKKTTNSSLILEDFNPPLYELPFHKEVPGLGALLSFSPENEEKVYNPGILTSKRVHTSLLPKLSHRGTKAFKVTKFLESPMEIFPCSHQEDIRVLDVLCLHFYPP</sequence>
<gene>
    <name evidence="2" type="ORF">Tco_1123449</name>
</gene>
<accession>A0ABQ5J762</accession>
<organism evidence="2 3">
    <name type="scientific">Tanacetum coccineum</name>
    <dbReference type="NCBI Taxonomy" id="301880"/>
    <lineage>
        <taxon>Eukaryota</taxon>
        <taxon>Viridiplantae</taxon>
        <taxon>Streptophyta</taxon>
        <taxon>Embryophyta</taxon>
        <taxon>Tracheophyta</taxon>
        <taxon>Spermatophyta</taxon>
        <taxon>Magnoliopsida</taxon>
        <taxon>eudicotyledons</taxon>
        <taxon>Gunneridae</taxon>
        <taxon>Pentapetalae</taxon>
        <taxon>asterids</taxon>
        <taxon>campanulids</taxon>
        <taxon>Asterales</taxon>
        <taxon>Asteraceae</taxon>
        <taxon>Asteroideae</taxon>
        <taxon>Anthemideae</taxon>
        <taxon>Anthemidinae</taxon>
        <taxon>Tanacetum</taxon>
    </lineage>
</organism>
<proteinExistence type="predicted"/>
<protein>
    <recommendedName>
        <fullName evidence="4">Reverse transcriptase domain-containing protein</fullName>
    </recommendedName>
</protein>
<evidence type="ECO:0000313" key="3">
    <source>
        <dbReference type="Proteomes" id="UP001151760"/>
    </source>
</evidence>
<feature type="compositionally biased region" description="Low complexity" evidence="1">
    <location>
        <begin position="285"/>
        <end position="299"/>
    </location>
</feature>